<feature type="domain" description="SUN" evidence="5">
    <location>
        <begin position="162"/>
        <end position="349"/>
    </location>
</feature>
<comment type="subcellular location">
    <subcellularLocation>
        <location evidence="1">Membrane</location>
    </subcellularLocation>
</comment>
<name>A0AAW2Z8G1_9EUKA</name>
<keyword evidence="4" id="KW-0472">Membrane</keyword>
<keyword evidence="3" id="KW-1133">Transmembrane helix</keyword>
<protein>
    <recommendedName>
        <fullName evidence="5">SUN domain-containing protein</fullName>
    </recommendedName>
</protein>
<keyword evidence="7" id="KW-1185">Reference proteome</keyword>
<evidence type="ECO:0000256" key="2">
    <source>
        <dbReference type="ARBA" id="ARBA00022692"/>
    </source>
</evidence>
<evidence type="ECO:0000313" key="6">
    <source>
        <dbReference type="EMBL" id="KAL0485502.1"/>
    </source>
</evidence>
<gene>
    <name evidence="6" type="ORF">AKO1_003068</name>
</gene>
<dbReference type="Proteomes" id="UP001431209">
    <property type="component" value="Unassembled WGS sequence"/>
</dbReference>
<proteinExistence type="predicted"/>
<dbReference type="PANTHER" id="PTHR12911:SF8">
    <property type="entry name" value="KLAROID PROTEIN-RELATED"/>
    <property type="match status" value="1"/>
</dbReference>
<sequence>MDRKLVHMESTFQNKMKRHVGDEIERITLHFEQHHGKLMTLLEEGFNKIKSSMASRDELRSLVSEKIQEFKTSHLAQVLSEDKESVKSQLRTQREELIQIINDVAASRASTWTKQLNAQELKDLQEAIEQDLMLKVRPFVKQSLDMYYFNDYLNKTDYALRSMGAVVIASSPNYEWTKPSWLKFPTDWHRWIFQYDSIVKPPETILNSDNTIGNCWAFPGSRGYAVIKLPYPIIPKSFSVDHVSRSIAPDMSSAPRIFSVYGFAEGDVEGELLGEYEYSDQGPVIQNFPVEKYSVKGEDLEASQETRIALANNHPKHDGYKIFNIKFESNYGNQEYTCVYRFRVHGLRINSSFVANAENMESS</sequence>
<keyword evidence="2" id="KW-0812">Transmembrane</keyword>
<accession>A0AAW2Z8G1</accession>
<dbReference type="Pfam" id="PF07738">
    <property type="entry name" value="Sad1_UNC"/>
    <property type="match status" value="1"/>
</dbReference>
<dbReference type="AlphaFoldDB" id="A0AAW2Z8G1"/>
<evidence type="ECO:0000256" key="3">
    <source>
        <dbReference type="ARBA" id="ARBA00022989"/>
    </source>
</evidence>
<dbReference type="PANTHER" id="PTHR12911">
    <property type="entry name" value="SAD1/UNC-84-LIKE PROTEIN-RELATED"/>
    <property type="match status" value="1"/>
</dbReference>
<reference evidence="6 7" key="1">
    <citation type="submission" date="2024-03" db="EMBL/GenBank/DDBJ databases">
        <title>The Acrasis kona genome and developmental transcriptomes reveal deep origins of eukaryotic multicellular pathways.</title>
        <authorList>
            <person name="Sheikh S."/>
            <person name="Fu C.-J."/>
            <person name="Brown M.W."/>
            <person name="Baldauf S.L."/>
        </authorList>
    </citation>
    <scope>NUCLEOTIDE SEQUENCE [LARGE SCALE GENOMIC DNA]</scope>
    <source>
        <strain evidence="6 7">ATCC MYA-3509</strain>
    </source>
</reference>
<dbReference type="InterPro" id="IPR012919">
    <property type="entry name" value="SUN_dom"/>
</dbReference>
<evidence type="ECO:0000256" key="1">
    <source>
        <dbReference type="ARBA" id="ARBA00004370"/>
    </source>
</evidence>
<dbReference type="InterPro" id="IPR045119">
    <property type="entry name" value="SUN1-5"/>
</dbReference>
<evidence type="ECO:0000313" key="7">
    <source>
        <dbReference type="Proteomes" id="UP001431209"/>
    </source>
</evidence>
<feature type="non-terminal residue" evidence="6">
    <location>
        <position position="363"/>
    </location>
</feature>
<dbReference type="GO" id="GO:0034993">
    <property type="term" value="C:meiotic nuclear membrane microtubule tethering complex"/>
    <property type="evidence" value="ECO:0007669"/>
    <property type="project" value="TreeGrafter"/>
</dbReference>
<evidence type="ECO:0000259" key="5">
    <source>
        <dbReference type="PROSITE" id="PS51469"/>
    </source>
</evidence>
<dbReference type="GO" id="GO:0043495">
    <property type="term" value="F:protein-membrane adaptor activity"/>
    <property type="evidence" value="ECO:0007669"/>
    <property type="project" value="TreeGrafter"/>
</dbReference>
<comment type="caution">
    <text evidence="6">The sequence shown here is derived from an EMBL/GenBank/DDBJ whole genome shotgun (WGS) entry which is preliminary data.</text>
</comment>
<evidence type="ECO:0000256" key="4">
    <source>
        <dbReference type="ARBA" id="ARBA00023136"/>
    </source>
</evidence>
<organism evidence="6 7">
    <name type="scientific">Acrasis kona</name>
    <dbReference type="NCBI Taxonomy" id="1008807"/>
    <lineage>
        <taxon>Eukaryota</taxon>
        <taxon>Discoba</taxon>
        <taxon>Heterolobosea</taxon>
        <taxon>Tetramitia</taxon>
        <taxon>Eutetramitia</taxon>
        <taxon>Acrasidae</taxon>
        <taxon>Acrasis</taxon>
    </lineage>
</organism>
<dbReference type="EMBL" id="JAOPGA020001142">
    <property type="protein sequence ID" value="KAL0485502.1"/>
    <property type="molecule type" value="Genomic_DNA"/>
</dbReference>
<dbReference type="Gene3D" id="2.60.120.260">
    <property type="entry name" value="Galactose-binding domain-like"/>
    <property type="match status" value="1"/>
</dbReference>
<dbReference type="PROSITE" id="PS51469">
    <property type="entry name" value="SUN"/>
    <property type="match status" value="1"/>
</dbReference>